<feature type="transmembrane region" description="Helical" evidence="8">
    <location>
        <begin position="380"/>
        <end position="400"/>
    </location>
</feature>
<keyword evidence="6 8" id="KW-1133">Transmembrane helix</keyword>
<feature type="transmembrane region" description="Helical" evidence="8">
    <location>
        <begin position="86"/>
        <end position="112"/>
    </location>
</feature>
<sequence length="508" mass="57495">MNLIASTSTFGFFTLISRILGYVRDILIAIFLGTSLFADAFFVAFRLPNTFRRLFAEGTFNAAFIPSYAGELAKNEERADHFARNVFNLLFIILLFLVLIAEIFMPQLIYLIAPGFYKDPEKLKLAVNLSRITFPFLFFICLASFFSAILNSYNKFAAAASAPIILNVILIGSLFFSKWINISNVFALSYAVSIAGLLQFLILLFFVRKHFKLILNIKVKIDDKIKFFFRKLIPSIFSSGVTQINILVGTIIASFQAGAVSYLYYADRVYQINLAVAGIAVGTVMLPELSKHVMNNNSDLITNLQNRALELCLFLSIPAGTALVIASEEIVTSLFGYGSFDYKSVNNTATALTFFAFGVPAFSILKIFSNFFFARNNTKLPFYLSVISVILNVLISVLFFGKLGFVIIPIATSISSWINVILHFYFIKKQNLHDFDKTFIYKFPRMIFSTAVMGIILYFTLDFFSDKFSYNESWKIVYLFIIVSINLLIYFFVSNFSGAFKLKDIKLR</sequence>
<dbReference type="AlphaFoldDB" id="A0A075G6N6"/>
<keyword evidence="2" id="KW-1003">Cell membrane</keyword>
<keyword evidence="5" id="KW-0573">Peptidoglycan synthesis</keyword>
<comment type="subcellular location">
    <subcellularLocation>
        <location evidence="1">Cell membrane</location>
        <topology evidence="1">Multi-pass membrane protein</topology>
    </subcellularLocation>
</comment>
<feature type="transmembrane region" description="Helical" evidence="8">
    <location>
        <begin position="132"/>
        <end position="150"/>
    </location>
</feature>
<dbReference type="Pfam" id="PF03023">
    <property type="entry name" value="MurJ"/>
    <property type="match status" value="1"/>
</dbReference>
<evidence type="ECO:0000256" key="5">
    <source>
        <dbReference type="ARBA" id="ARBA00022984"/>
    </source>
</evidence>
<feature type="transmembrane region" description="Helical" evidence="8">
    <location>
        <begin position="476"/>
        <end position="500"/>
    </location>
</feature>
<dbReference type="CDD" id="cd13123">
    <property type="entry name" value="MATE_MurJ_like"/>
    <property type="match status" value="1"/>
</dbReference>
<accession>A0A075G6N6</accession>
<feature type="transmembrane region" description="Helical" evidence="8">
    <location>
        <begin position="157"/>
        <end position="176"/>
    </location>
</feature>
<dbReference type="PRINTS" id="PR01806">
    <property type="entry name" value="VIRFACTRMVIN"/>
</dbReference>
<dbReference type="PIRSF" id="PIRSF002869">
    <property type="entry name" value="MviN"/>
    <property type="match status" value="1"/>
</dbReference>
<feature type="transmembrane region" description="Helical" evidence="8">
    <location>
        <begin position="228"/>
        <end position="257"/>
    </location>
</feature>
<evidence type="ECO:0000256" key="1">
    <source>
        <dbReference type="ARBA" id="ARBA00004651"/>
    </source>
</evidence>
<gene>
    <name evidence="9" type="primary">mviN</name>
</gene>
<evidence type="ECO:0000256" key="3">
    <source>
        <dbReference type="ARBA" id="ARBA00022692"/>
    </source>
</evidence>
<dbReference type="GO" id="GO:0034204">
    <property type="term" value="P:lipid translocation"/>
    <property type="evidence" value="ECO:0007669"/>
    <property type="project" value="TreeGrafter"/>
</dbReference>
<protein>
    <submittedName>
        <fullName evidence="9">Virulence factor MVIN-like protein (MviN)</fullName>
    </submittedName>
</protein>
<feature type="transmembrane region" description="Helical" evidence="8">
    <location>
        <begin position="308"/>
        <end position="327"/>
    </location>
</feature>
<keyword evidence="4" id="KW-0133">Cell shape</keyword>
<evidence type="ECO:0000256" key="4">
    <source>
        <dbReference type="ARBA" id="ARBA00022960"/>
    </source>
</evidence>
<feature type="transmembrane region" description="Helical" evidence="8">
    <location>
        <begin position="446"/>
        <end position="464"/>
    </location>
</feature>
<feature type="transmembrane region" description="Helical" evidence="8">
    <location>
        <begin position="26"/>
        <end position="45"/>
    </location>
</feature>
<name>A0A075G6N6_9EURY</name>
<feature type="transmembrane region" description="Helical" evidence="8">
    <location>
        <begin position="347"/>
        <end position="368"/>
    </location>
</feature>
<feature type="transmembrane region" description="Helical" evidence="8">
    <location>
        <begin position="406"/>
        <end position="426"/>
    </location>
</feature>
<evidence type="ECO:0000256" key="6">
    <source>
        <dbReference type="ARBA" id="ARBA00022989"/>
    </source>
</evidence>
<dbReference type="EMBL" id="KF900507">
    <property type="protein sequence ID" value="AIE97412.1"/>
    <property type="molecule type" value="Genomic_DNA"/>
</dbReference>
<keyword evidence="3 8" id="KW-0812">Transmembrane</keyword>
<dbReference type="InterPro" id="IPR051050">
    <property type="entry name" value="Lipid_II_flippase_MurJ/MviN"/>
</dbReference>
<feature type="transmembrane region" description="Helical" evidence="8">
    <location>
        <begin position="188"/>
        <end position="207"/>
    </location>
</feature>
<evidence type="ECO:0000256" key="8">
    <source>
        <dbReference type="SAM" id="Phobius"/>
    </source>
</evidence>
<proteinExistence type="inferred from homology"/>
<evidence type="ECO:0000256" key="7">
    <source>
        <dbReference type="ARBA" id="ARBA00023136"/>
    </source>
</evidence>
<dbReference type="PANTHER" id="PTHR47019">
    <property type="entry name" value="LIPID II FLIPPASE MURJ"/>
    <property type="match status" value="1"/>
</dbReference>
<dbReference type="GO" id="GO:0015648">
    <property type="term" value="F:lipid-linked peptidoglycan transporter activity"/>
    <property type="evidence" value="ECO:0007669"/>
    <property type="project" value="TreeGrafter"/>
</dbReference>
<dbReference type="PANTHER" id="PTHR47019:SF1">
    <property type="entry name" value="LIPID II FLIPPASE MURJ"/>
    <property type="match status" value="1"/>
</dbReference>
<dbReference type="GO" id="GO:0008360">
    <property type="term" value="P:regulation of cell shape"/>
    <property type="evidence" value="ECO:0007669"/>
    <property type="project" value="UniProtKB-KW"/>
</dbReference>
<evidence type="ECO:0000313" key="9">
    <source>
        <dbReference type="EMBL" id="AIE97412.1"/>
    </source>
</evidence>
<dbReference type="HAMAP" id="MF_02078">
    <property type="entry name" value="MurJ_MviN"/>
    <property type="match status" value="1"/>
</dbReference>
<dbReference type="GO" id="GO:0005886">
    <property type="term" value="C:plasma membrane"/>
    <property type="evidence" value="ECO:0007669"/>
    <property type="project" value="UniProtKB-SubCell"/>
</dbReference>
<organism evidence="9">
    <name type="scientific">uncultured marine group II/III euryarchaeote AD1000_99_D12</name>
    <dbReference type="NCBI Taxonomy" id="1457831"/>
    <lineage>
        <taxon>Archaea</taxon>
        <taxon>Methanobacteriati</taxon>
        <taxon>Methanobacteriota</taxon>
        <taxon>environmental samples</taxon>
    </lineage>
</organism>
<evidence type="ECO:0000256" key="2">
    <source>
        <dbReference type="ARBA" id="ARBA00022475"/>
    </source>
</evidence>
<reference evidence="9" key="1">
    <citation type="journal article" date="2014" name="Genome Biol. Evol.">
        <title>Pangenome evidence for extensive interdomain horizontal transfer affecting lineage core and shell genes in uncultured planktonic thaumarchaeota and euryarchaeota.</title>
        <authorList>
            <person name="Deschamps P."/>
            <person name="Zivanovic Y."/>
            <person name="Moreira D."/>
            <person name="Rodriguez-Valera F."/>
            <person name="Lopez-Garcia P."/>
        </authorList>
    </citation>
    <scope>NUCLEOTIDE SEQUENCE</scope>
</reference>
<dbReference type="InterPro" id="IPR004268">
    <property type="entry name" value="MurJ"/>
</dbReference>
<feature type="transmembrane region" description="Helical" evidence="8">
    <location>
        <begin position="269"/>
        <end position="287"/>
    </location>
</feature>
<keyword evidence="7 8" id="KW-0472">Membrane</keyword>
<dbReference type="NCBIfam" id="TIGR01695">
    <property type="entry name" value="murJ_mviN"/>
    <property type="match status" value="1"/>
</dbReference>